<evidence type="ECO:0000256" key="1">
    <source>
        <dbReference type="ARBA" id="ARBA00009402"/>
    </source>
</evidence>
<evidence type="ECO:0000313" key="9">
    <source>
        <dbReference type="Proteomes" id="UP000645517"/>
    </source>
</evidence>
<evidence type="ECO:0000313" key="8">
    <source>
        <dbReference type="EMBL" id="GGN45664.1"/>
    </source>
</evidence>
<dbReference type="NCBIfam" id="NF033527">
    <property type="entry name" value="transpos_Tn3"/>
    <property type="match status" value="1"/>
</dbReference>
<organism evidence="8 9">
    <name type="scientific">Deinococcus daejeonensis</name>
    <dbReference type="NCBI Taxonomy" id="1007098"/>
    <lineage>
        <taxon>Bacteria</taxon>
        <taxon>Thermotogati</taxon>
        <taxon>Deinococcota</taxon>
        <taxon>Deinococci</taxon>
        <taxon>Deinococcales</taxon>
        <taxon>Deinococcaceae</taxon>
        <taxon>Deinococcus</taxon>
    </lineage>
</organism>
<name>A0ABQ2JI69_9DEIO</name>
<dbReference type="InterPro" id="IPR047653">
    <property type="entry name" value="Tn3-like_transpos"/>
</dbReference>
<evidence type="ECO:0000256" key="2">
    <source>
        <dbReference type="ARBA" id="ARBA00022578"/>
    </source>
</evidence>
<evidence type="ECO:0000259" key="7">
    <source>
        <dbReference type="Pfam" id="PF13700"/>
    </source>
</evidence>
<reference evidence="9" key="1">
    <citation type="journal article" date="2019" name="Int. J. Syst. Evol. Microbiol.">
        <title>The Global Catalogue of Microorganisms (GCM) 10K type strain sequencing project: providing services to taxonomists for standard genome sequencing and annotation.</title>
        <authorList>
            <consortium name="The Broad Institute Genomics Platform"/>
            <consortium name="The Broad Institute Genome Sequencing Center for Infectious Disease"/>
            <person name="Wu L."/>
            <person name="Ma J."/>
        </authorList>
    </citation>
    <scope>NUCLEOTIDE SEQUENCE [LARGE SCALE GENOMIC DNA]</scope>
    <source>
        <strain evidence="9">JCM 16918</strain>
    </source>
</reference>
<evidence type="ECO:0000256" key="4">
    <source>
        <dbReference type="ARBA" id="ARBA00023172"/>
    </source>
</evidence>
<dbReference type="Pfam" id="PF13700">
    <property type="entry name" value="DUF4158"/>
    <property type="match status" value="1"/>
</dbReference>
<dbReference type="Proteomes" id="UP000645517">
    <property type="component" value="Unassembled WGS sequence"/>
</dbReference>
<dbReference type="InterPro" id="IPR025296">
    <property type="entry name" value="DUF4158"/>
</dbReference>
<gene>
    <name evidence="8" type="ORF">GCM10010842_35430</name>
</gene>
<dbReference type="InterPro" id="IPR002513">
    <property type="entry name" value="Tn3_Tnp_DDE_dom"/>
</dbReference>
<comment type="similarity">
    <text evidence="1">Belongs to the transposase 7 family.</text>
</comment>
<feature type="domain" description="DUF4158" evidence="7">
    <location>
        <begin position="7"/>
        <end position="168"/>
    </location>
</feature>
<proteinExistence type="inferred from homology"/>
<dbReference type="Pfam" id="PF01526">
    <property type="entry name" value="DDE_Tnp_Tn3"/>
    <property type="match status" value="1"/>
</dbReference>
<keyword evidence="9" id="KW-1185">Reference proteome</keyword>
<protein>
    <submittedName>
        <fullName evidence="8">DDE transposase</fullName>
    </submittedName>
</protein>
<evidence type="ECO:0000259" key="6">
    <source>
        <dbReference type="Pfam" id="PF01526"/>
    </source>
</evidence>
<keyword evidence="2" id="KW-0815">Transposition</keyword>
<feature type="region of interest" description="Disordered" evidence="5">
    <location>
        <begin position="675"/>
        <end position="696"/>
    </location>
</feature>
<comment type="caution">
    <text evidence="8">The sequence shown here is derived from an EMBL/GenBank/DDBJ whole genome shotgun (WGS) entry which is preliminary data.</text>
</comment>
<evidence type="ECO:0000256" key="3">
    <source>
        <dbReference type="ARBA" id="ARBA00023125"/>
    </source>
</evidence>
<sequence>MPSPPQLLSSSQRAALLAFPDPTSDLLARFYTLGPRELALIRERRKPRNRLGVALLALHVQHLGAFPATDQDLPSAVIETVAQQLDVDPGDYARYARRDETRREHQLQVAAALGYTAMTSVHYRQVVTWLRPLAAGTARGLPLVTALLDHLREQKWLLPPITVLERLATLALRRAQREATRQLTLGLSPVQCTALDRLLEVPDRERLTPLAWLRQSRAKASPASILALLSRLDAIRALDLPVDAGAHIHPNRLRLMAREGAQITPQHFRDLEAERRYALLMASLLDRAESLTDEILDLHDRILLNMNRQSRHRQETQVLASQDTLAASLRVFAQAGQALLRAREAHRDPFEAIEQVLTWDTFTQTVEELLTLAKPGSSDPLTFLGLHYAAVRRYAPRLLDRLVFTGIASTRTLLRAVTILRDLNATGKRTVPSGAPVDFIPTRWMPFVLMGDQIDRRYYELCVLSELRHRLRAGDLWVAGSRKYRDFDAHLLPAQEWRTKAGPTALPISLDYADYWGDKMQRLSQELGVVTRLLARGELPDVSFKGGKLSVSPLAATVPKEAEQLASRLYRQVPRVKITQLLLDVDAWTGFSRQFTHLHSGEAPSSTTGVLTVVLADAINLGLSKMAEASPGLTERQLAWTAQWHVRDDTYSAALAEIVNAQGRQPLAAVWGEGTTSSSDGQRFRTGAQGRASGQVNLRYGPEPGVTFYTHVSDQYAPFHTKVIAANIRDATHVLDGLLYHEADLQIEEHYTDTHGYTEHVFALCDLLGFRFAPRIRDLGDSRLFIAKRDDPGVVLEPLIGGRLNERLIATHWDDILRLAASIRSGTTTASLMLSKLGSYSRRNGLANALRELGRAQRTLFTLEWLQSPALRKRVQIGLNKGEARNALSRAVYFHRNGEVRDRRPTAQANRASGLNLVVAAIALWNTVHLQRAVQQLRQQGEDVPDDLMQHVSPLAWEHIGLTGDYLWEQPSRI</sequence>
<keyword evidence="3" id="KW-0238">DNA-binding</keyword>
<feature type="domain" description="Tn3 transposase DDE" evidence="6">
    <location>
        <begin position="581"/>
        <end position="966"/>
    </location>
</feature>
<accession>A0ABQ2JI69</accession>
<evidence type="ECO:0000256" key="5">
    <source>
        <dbReference type="SAM" id="MobiDB-lite"/>
    </source>
</evidence>
<dbReference type="EMBL" id="BMOR01000028">
    <property type="protein sequence ID" value="GGN45664.1"/>
    <property type="molecule type" value="Genomic_DNA"/>
</dbReference>
<keyword evidence="4" id="KW-0233">DNA recombination</keyword>